<dbReference type="RefSeq" id="WP_154615014.1">
    <property type="nucleotide sequence ID" value="NZ_CP053660.1"/>
</dbReference>
<organism evidence="1 2">
    <name type="scientific">Nocardioides marmotae</name>
    <dbReference type="NCBI Taxonomy" id="2663857"/>
    <lineage>
        <taxon>Bacteria</taxon>
        <taxon>Bacillati</taxon>
        <taxon>Actinomycetota</taxon>
        <taxon>Actinomycetes</taxon>
        <taxon>Propionibacteriales</taxon>
        <taxon>Nocardioidaceae</taxon>
        <taxon>Nocardioides</taxon>
    </lineage>
</organism>
<evidence type="ECO:0000313" key="2">
    <source>
        <dbReference type="Proteomes" id="UP000433406"/>
    </source>
</evidence>
<dbReference type="Proteomes" id="UP000433406">
    <property type="component" value="Unassembled WGS sequence"/>
</dbReference>
<reference evidence="1 2" key="1">
    <citation type="submission" date="2019-10" db="EMBL/GenBank/DDBJ databases">
        <title>Nocardioides novel species isolated from the excrement of Marmot.</title>
        <authorList>
            <person name="Zhang G."/>
        </authorList>
    </citation>
    <scope>NUCLEOTIDE SEQUENCE [LARGE SCALE GENOMIC DNA]</scope>
    <source>
        <strain evidence="2">zg-579</strain>
    </source>
</reference>
<comment type="caution">
    <text evidence="1">The sequence shown here is derived from an EMBL/GenBank/DDBJ whole genome shotgun (WGS) entry which is preliminary data.</text>
</comment>
<sequence length="64" mass="7165">MLTISVVMLLILLVAGLVVTFVAFPHRGHQVPQARWLGDAMTRLADRAPVLHHEAEDRPARHPH</sequence>
<evidence type="ECO:0000313" key="1">
    <source>
        <dbReference type="EMBL" id="MTB95413.1"/>
    </source>
</evidence>
<gene>
    <name evidence="1" type="ORF">GGQ22_09985</name>
</gene>
<protein>
    <submittedName>
        <fullName evidence="1">Uncharacterized protein</fullName>
    </submittedName>
</protein>
<keyword evidence="2" id="KW-1185">Reference proteome</keyword>
<proteinExistence type="predicted"/>
<dbReference type="AlphaFoldDB" id="A0A6I3JBD3"/>
<accession>A0A6I3JBD3</accession>
<dbReference type="EMBL" id="WLCI01000011">
    <property type="protein sequence ID" value="MTB95413.1"/>
    <property type="molecule type" value="Genomic_DNA"/>
</dbReference>
<name>A0A6I3JBD3_9ACTN</name>